<accession>A0A7W7SKP2</accession>
<evidence type="ECO:0000313" key="2">
    <source>
        <dbReference type="Proteomes" id="UP000578819"/>
    </source>
</evidence>
<organism evidence="1 2">
    <name type="scientific">Micromonospora polyrhachis</name>
    <dbReference type="NCBI Taxonomy" id="1282883"/>
    <lineage>
        <taxon>Bacteria</taxon>
        <taxon>Bacillati</taxon>
        <taxon>Actinomycetota</taxon>
        <taxon>Actinomycetes</taxon>
        <taxon>Micromonosporales</taxon>
        <taxon>Micromonosporaceae</taxon>
        <taxon>Micromonospora</taxon>
    </lineage>
</organism>
<keyword evidence="2" id="KW-1185">Reference proteome</keyword>
<dbReference type="EMBL" id="JACHJW010000001">
    <property type="protein sequence ID" value="MBB4956575.1"/>
    <property type="molecule type" value="Genomic_DNA"/>
</dbReference>
<reference evidence="1 2" key="1">
    <citation type="submission" date="2020-08" db="EMBL/GenBank/DDBJ databases">
        <title>Sequencing the genomes of 1000 actinobacteria strains.</title>
        <authorList>
            <person name="Klenk H.-P."/>
        </authorList>
    </citation>
    <scope>NUCLEOTIDE SEQUENCE [LARGE SCALE GENOMIC DNA]</scope>
    <source>
        <strain evidence="1 2">DSM 45886</strain>
    </source>
</reference>
<gene>
    <name evidence="1" type="ORF">FHR38_000308</name>
</gene>
<dbReference type="Proteomes" id="UP000578819">
    <property type="component" value="Unassembled WGS sequence"/>
</dbReference>
<comment type="caution">
    <text evidence="1">The sequence shown here is derived from an EMBL/GenBank/DDBJ whole genome shotgun (WGS) entry which is preliminary data.</text>
</comment>
<proteinExistence type="predicted"/>
<evidence type="ECO:0000313" key="1">
    <source>
        <dbReference type="EMBL" id="MBB4956575.1"/>
    </source>
</evidence>
<protein>
    <submittedName>
        <fullName evidence="1">Uncharacterized protein</fullName>
    </submittedName>
</protein>
<dbReference type="RefSeq" id="WP_246446232.1">
    <property type="nucleotide sequence ID" value="NZ_JACHJW010000001.1"/>
</dbReference>
<dbReference type="AlphaFoldDB" id="A0A7W7SKP2"/>
<sequence>MVYVGEGQAPWPILRRFLDLVESSGDIVDSQPGPTESAELPLSNNVWWHNGQRFEVNSFHLGDHGAWCYELHKGDAQAESNDYIRGPHPRRLSE</sequence>
<name>A0A7W7SKP2_9ACTN</name>